<keyword evidence="1" id="KW-1133">Transmembrane helix</keyword>
<feature type="domain" description="Phosphatidic acid phosphatase type 2/haloperoxidase" evidence="2">
    <location>
        <begin position="111"/>
        <end position="225"/>
    </location>
</feature>
<dbReference type="InterPro" id="IPR036938">
    <property type="entry name" value="PAP2/HPO_sf"/>
</dbReference>
<keyword evidence="1" id="KW-0812">Transmembrane</keyword>
<dbReference type="PANTHER" id="PTHR14969:SF13">
    <property type="entry name" value="AT30094P"/>
    <property type="match status" value="1"/>
</dbReference>
<organism evidence="3 4">
    <name type="scientific">Lacipirellula limnantheis</name>
    <dbReference type="NCBI Taxonomy" id="2528024"/>
    <lineage>
        <taxon>Bacteria</taxon>
        <taxon>Pseudomonadati</taxon>
        <taxon>Planctomycetota</taxon>
        <taxon>Planctomycetia</taxon>
        <taxon>Pirellulales</taxon>
        <taxon>Lacipirellulaceae</taxon>
        <taxon>Lacipirellula</taxon>
    </lineage>
</organism>
<dbReference type="SMART" id="SM00014">
    <property type="entry name" value="acidPPc"/>
    <property type="match status" value="1"/>
</dbReference>
<feature type="transmembrane region" description="Helical" evidence="1">
    <location>
        <begin position="182"/>
        <end position="204"/>
    </location>
</feature>
<dbReference type="PANTHER" id="PTHR14969">
    <property type="entry name" value="SPHINGOSINE-1-PHOSPHATE PHOSPHOHYDROLASE"/>
    <property type="match status" value="1"/>
</dbReference>
<dbReference type="InterPro" id="IPR000326">
    <property type="entry name" value="PAP2/HPO"/>
</dbReference>
<dbReference type="Pfam" id="PF01569">
    <property type="entry name" value="PAP2"/>
    <property type="match status" value="1"/>
</dbReference>
<feature type="transmembrane region" description="Helical" evidence="1">
    <location>
        <begin position="83"/>
        <end position="105"/>
    </location>
</feature>
<evidence type="ECO:0000313" key="3">
    <source>
        <dbReference type="EMBL" id="QDT75416.1"/>
    </source>
</evidence>
<dbReference type="Proteomes" id="UP000317909">
    <property type="component" value="Chromosome"/>
</dbReference>
<dbReference type="EMBL" id="CP036339">
    <property type="protein sequence ID" value="QDT75416.1"/>
    <property type="molecule type" value="Genomic_DNA"/>
</dbReference>
<evidence type="ECO:0000313" key="4">
    <source>
        <dbReference type="Proteomes" id="UP000317909"/>
    </source>
</evidence>
<keyword evidence="1" id="KW-0472">Membrane</keyword>
<dbReference type="OrthoDB" id="9789113at2"/>
<evidence type="ECO:0000259" key="2">
    <source>
        <dbReference type="SMART" id="SM00014"/>
    </source>
</evidence>
<evidence type="ECO:0000256" key="1">
    <source>
        <dbReference type="SAM" id="Phobius"/>
    </source>
</evidence>
<proteinExistence type="predicted"/>
<feature type="transmembrane region" description="Helical" evidence="1">
    <location>
        <begin position="24"/>
        <end position="46"/>
    </location>
</feature>
<dbReference type="CDD" id="cd03392">
    <property type="entry name" value="PAP2_like_2"/>
    <property type="match status" value="1"/>
</dbReference>
<sequence>MASSDKTSLASETLAEHRRWTRSALILAVVSALLAIGFFSLSRAVVRGSTGDLDERILLAMRMPDDLADPIGPRWVEEVGRDMTALGGVAVLSLITATVVSFFWLASMHRAAIYVAIAGAGAILLATALKQSFDRPRPDLVPHGSMVYTSSFPSGHSTMAAAVYLTLGMVASRFVPRRRLKILLIGVAMLVTGAVGVSRVYLGVHWPSDVLAGWAVGASWALVCWCVTIWLQDHGVIEQDLAHPIEVRRASL</sequence>
<reference evidence="3 4" key="1">
    <citation type="submission" date="2019-02" db="EMBL/GenBank/DDBJ databases">
        <title>Deep-cultivation of Planctomycetes and their phenomic and genomic characterization uncovers novel biology.</title>
        <authorList>
            <person name="Wiegand S."/>
            <person name="Jogler M."/>
            <person name="Boedeker C."/>
            <person name="Pinto D."/>
            <person name="Vollmers J."/>
            <person name="Rivas-Marin E."/>
            <person name="Kohn T."/>
            <person name="Peeters S.H."/>
            <person name="Heuer A."/>
            <person name="Rast P."/>
            <person name="Oberbeckmann S."/>
            <person name="Bunk B."/>
            <person name="Jeske O."/>
            <person name="Meyerdierks A."/>
            <person name="Storesund J.E."/>
            <person name="Kallscheuer N."/>
            <person name="Luecker S."/>
            <person name="Lage O.M."/>
            <person name="Pohl T."/>
            <person name="Merkel B.J."/>
            <person name="Hornburger P."/>
            <person name="Mueller R.-W."/>
            <person name="Bruemmer F."/>
            <person name="Labrenz M."/>
            <person name="Spormann A.M."/>
            <person name="Op den Camp H."/>
            <person name="Overmann J."/>
            <person name="Amann R."/>
            <person name="Jetten M.S.M."/>
            <person name="Mascher T."/>
            <person name="Medema M.H."/>
            <person name="Devos D.P."/>
            <person name="Kaster A.-K."/>
            <person name="Ovreas L."/>
            <person name="Rohde M."/>
            <person name="Galperin M.Y."/>
            <person name="Jogler C."/>
        </authorList>
    </citation>
    <scope>NUCLEOTIDE SEQUENCE [LARGE SCALE GENOMIC DNA]</scope>
    <source>
        <strain evidence="3 4">I41</strain>
    </source>
</reference>
<feature type="transmembrane region" description="Helical" evidence="1">
    <location>
        <begin position="112"/>
        <end position="133"/>
    </location>
</feature>
<name>A0A517U459_9BACT</name>
<feature type="transmembrane region" description="Helical" evidence="1">
    <location>
        <begin position="210"/>
        <end position="231"/>
    </location>
</feature>
<accession>A0A517U459</accession>
<feature type="transmembrane region" description="Helical" evidence="1">
    <location>
        <begin position="153"/>
        <end position="175"/>
    </location>
</feature>
<dbReference type="KEGG" id="llh:I41_46260"/>
<protein>
    <submittedName>
        <fullName evidence="3">Phosphatidylglycerophosphatase B</fullName>
    </submittedName>
</protein>
<dbReference type="RefSeq" id="WP_145435070.1">
    <property type="nucleotide sequence ID" value="NZ_CP036339.1"/>
</dbReference>
<keyword evidence="4" id="KW-1185">Reference proteome</keyword>
<dbReference type="AlphaFoldDB" id="A0A517U459"/>
<gene>
    <name evidence="3" type="ORF">I41_46260</name>
</gene>
<dbReference type="SUPFAM" id="SSF48317">
    <property type="entry name" value="Acid phosphatase/Vanadium-dependent haloperoxidase"/>
    <property type="match status" value="1"/>
</dbReference>
<dbReference type="Gene3D" id="1.20.144.10">
    <property type="entry name" value="Phosphatidic acid phosphatase type 2/haloperoxidase"/>
    <property type="match status" value="1"/>
</dbReference>